<evidence type="ECO:0000313" key="2">
    <source>
        <dbReference type="Proteomes" id="UP000011713"/>
    </source>
</evidence>
<dbReference type="Proteomes" id="UP000011713">
    <property type="component" value="Unassembled WGS sequence"/>
</dbReference>
<evidence type="ECO:0000313" key="1">
    <source>
        <dbReference type="EnsemblProtists" id="HpaP802898"/>
    </source>
</evidence>
<dbReference type="EnsemblProtists" id="HpaT802898">
    <property type="protein sequence ID" value="HpaP802898"/>
    <property type="gene ID" value="HpaG802898"/>
</dbReference>
<keyword evidence="2" id="KW-1185">Reference proteome</keyword>
<organism evidence="1 2">
    <name type="scientific">Hyaloperonospora arabidopsidis (strain Emoy2)</name>
    <name type="common">Downy mildew agent</name>
    <name type="synonym">Peronospora arabidopsidis</name>
    <dbReference type="NCBI Taxonomy" id="559515"/>
    <lineage>
        <taxon>Eukaryota</taxon>
        <taxon>Sar</taxon>
        <taxon>Stramenopiles</taxon>
        <taxon>Oomycota</taxon>
        <taxon>Peronosporomycetes</taxon>
        <taxon>Peronosporales</taxon>
        <taxon>Peronosporaceae</taxon>
        <taxon>Hyaloperonospora</taxon>
    </lineage>
</organism>
<dbReference type="InParanoid" id="M4B9D9"/>
<protein>
    <submittedName>
        <fullName evidence="1">Uncharacterized protein</fullName>
    </submittedName>
</protein>
<proteinExistence type="predicted"/>
<name>M4B9D9_HYAAE</name>
<reference evidence="2" key="1">
    <citation type="journal article" date="2010" name="Science">
        <title>Signatures of adaptation to obligate biotrophy in the Hyaloperonospora arabidopsidis genome.</title>
        <authorList>
            <person name="Baxter L."/>
            <person name="Tripathy S."/>
            <person name="Ishaque N."/>
            <person name="Boot N."/>
            <person name="Cabral A."/>
            <person name="Kemen E."/>
            <person name="Thines M."/>
            <person name="Ah-Fong A."/>
            <person name="Anderson R."/>
            <person name="Badejoko W."/>
            <person name="Bittner-Eddy P."/>
            <person name="Boore J.L."/>
            <person name="Chibucos M.C."/>
            <person name="Coates M."/>
            <person name="Dehal P."/>
            <person name="Delehaunty K."/>
            <person name="Dong S."/>
            <person name="Downton P."/>
            <person name="Dumas B."/>
            <person name="Fabro G."/>
            <person name="Fronick C."/>
            <person name="Fuerstenberg S.I."/>
            <person name="Fulton L."/>
            <person name="Gaulin E."/>
            <person name="Govers F."/>
            <person name="Hughes L."/>
            <person name="Humphray S."/>
            <person name="Jiang R.H."/>
            <person name="Judelson H."/>
            <person name="Kamoun S."/>
            <person name="Kyung K."/>
            <person name="Meijer H."/>
            <person name="Minx P."/>
            <person name="Morris P."/>
            <person name="Nelson J."/>
            <person name="Phuntumart V."/>
            <person name="Qutob D."/>
            <person name="Rehmany A."/>
            <person name="Rougon-Cardoso A."/>
            <person name="Ryden P."/>
            <person name="Torto-Alalibo T."/>
            <person name="Studholme D."/>
            <person name="Wang Y."/>
            <person name="Win J."/>
            <person name="Wood J."/>
            <person name="Clifton S.W."/>
            <person name="Rogers J."/>
            <person name="Van den Ackerveken G."/>
            <person name="Jones J.D."/>
            <person name="McDowell J.M."/>
            <person name="Beynon J."/>
            <person name="Tyler B.M."/>
        </authorList>
    </citation>
    <scope>NUCLEOTIDE SEQUENCE [LARGE SCALE GENOMIC DNA]</scope>
    <source>
        <strain evidence="2">Emoy2</strain>
    </source>
</reference>
<reference evidence="1" key="2">
    <citation type="submission" date="2015-06" db="UniProtKB">
        <authorList>
            <consortium name="EnsemblProtists"/>
        </authorList>
    </citation>
    <scope>IDENTIFICATION</scope>
    <source>
        <strain evidence="1">Emoy2</strain>
    </source>
</reference>
<dbReference type="EMBL" id="JH598031">
    <property type="status" value="NOT_ANNOTATED_CDS"/>
    <property type="molecule type" value="Genomic_DNA"/>
</dbReference>
<dbReference type="HOGENOM" id="CLU_2781309_0_0_1"/>
<dbReference type="VEuPathDB" id="FungiDB:HpaG802898"/>
<dbReference type="AlphaFoldDB" id="M4B9D9"/>
<accession>M4B9D9</accession>
<sequence length="69" mass="7774">MALDFVLSWAWPDQQCPWTSMRLLRRKTGDAFCTRQKPVVGSLSTGFLHTRNRRTSSGVAALRALDPPN</sequence>